<evidence type="ECO:0000313" key="2">
    <source>
        <dbReference type="EMBL" id="MDV6230879.1"/>
    </source>
</evidence>
<organism evidence="2 3">
    <name type="scientific">Rhodococcus cercidiphylli</name>
    <dbReference type="NCBI Taxonomy" id="489916"/>
    <lineage>
        <taxon>Bacteria</taxon>
        <taxon>Bacillati</taxon>
        <taxon>Actinomycetota</taxon>
        <taxon>Actinomycetes</taxon>
        <taxon>Mycobacteriales</taxon>
        <taxon>Nocardiaceae</taxon>
        <taxon>Rhodococcus</taxon>
    </lineage>
</organism>
<keyword evidence="3" id="KW-1185">Reference proteome</keyword>
<evidence type="ECO:0000313" key="3">
    <source>
        <dbReference type="Proteomes" id="UP001185899"/>
    </source>
</evidence>
<dbReference type="CDD" id="cd00093">
    <property type="entry name" value="HTH_XRE"/>
    <property type="match status" value="1"/>
</dbReference>
<dbReference type="Proteomes" id="UP001185899">
    <property type="component" value="Unassembled WGS sequence"/>
</dbReference>
<accession>A0ABU4AXB1</accession>
<feature type="domain" description="HTH cro/C1-type" evidence="1">
    <location>
        <begin position="24"/>
        <end position="83"/>
    </location>
</feature>
<proteinExistence type="predicted"/>
<dbReference type="Gene3D" id="1.10.260.40">
    <property type="entry name" value="lambda repressor-like DNA-binding domains"/>
    <property type="match status" value="1"/>
</dbReference>
<dbReference type="SMART" id="SM00530">
    <property type="entry name" value="HTH_XRE"/>
    <property type="match status" value="1"/>
</dbReference>
<sequence length="223" mass="25365">MVRDGEQGRSDVERTAEEWFAQNVKNARASQGITQGALAAKMAEKGFAWHQATVYKIENGTRQVQLGEAKAVAEILAVPLEQLTAKGTEIDRVFGEVEAEYQWLEEDRQRLTVRVSNTREELFKLQPLRDYTNGKKVILHTVWGSLHALAQRLRDGSPRRIDFSKILLDMGFDQDSLREAESSAGSGSDETDFHIDPVKIVEYLQKHYKLDTLRSQNHPQDQQ</sequence>
<comment type="caution">
    <text evidence="2">The sequence shown here is derived from an EMBL/GenBank/DDBJ whole genome shotgun (WGS) entry which is preliminary data.</text>
</comment>
<name>A0ABU4AXB1_9NOCA</name>
<dbReference type="Pfam" id="PF01381">
    <property type="entry name" value="HTH_3"/>
    <property type="match status" value="1"/>
</dbReference>
<protein>
    <submittedName>
        <fullName evidence="2">Helix-turn-helix transcriptional regulator</fullName>
    </submittedName>
</protein>
<dbReference type="InterPro" id="IPR001387">
    <property type="entry name" value="Cro/C1-type_HTH"/>
</dbReference>
<gene>
    <name evidence="2" type="ORF">R3P95_09985</name>
</gene>
<dbReference type="SUPFAM" id="SSF47413">
    <property type="entry name" value="lambda repressor-like DNA-binding domains"/>
    <property type="match status" value="1"/>
</dbReference>
<dbReference type="InterPro" id="IPR010982">
    <property type="entry name" value="Lambda_DNA-bd_dom_sf"/>
</dbReference>
<dbReference type="RefSeq" id="WP_317548304.1">
    <property type="nucleotide sequence ID" value="NZ_JAWLKE010000003.1"/>
</dbReference>
<evidence type="ECO:0000259" key="1">
    <source>
        <dbReference type="PROSITE" id="PS50943"/>
    </source>
</evidence>
<dbReference type="EMBL" id="JAWLKE010000003">
    <property type="protein sequence ID" value="MDV6230879.1"/>
    <property type="molecule type" value="Genomic_DNA"/>
</dbReference>
<dbReference type="PROSITE" id="PS50943">
    <property type="entry name" value="HTH_CROC1"/>
    <property type="match status" value="1"/>
</dbReference>
<reference evidence="2 3" key="1">
    <citation type="submission" date="2023-10" db="EMBL/GenBank/DDBJ databases">
        <title>Development of a sustainable strategy for remediation of hydrocarbon-contaminated territories based on the waste exchange concept.</title>
        <authorList>
            <person name="Krivoruchko A."/>
        </authorList>
    </citation>
    <scope>NUCLEOTIDE SEQUENCE [LARGE SCALE GENOMIC DNA]</scope>
    <source>
        <strain evidence="2 3">IEGM 1322</strain>
    </source>
</reference>